<accession>A0ABS6LBD1</accession>
<name>A0ABS6LBD1_9GAMM</name>
<gene>
    <name evidence="1" type="ORF">J1784_02555</name>
</gene>
<dbReference type="Proteomes" id="UP000739284">
    <property type="component" value="Unassembled WGS sequence"/>
</dbReference>
<keyword evidence="2" id="KW-1185">Reference proteome</keyword>
<organism evidence="1 2">
    <name type="scientific">Rahnella ecdela</name>
    <dbReference type="NCBI Taxonomy" id="2816250"/>
    <lineage>
        <taxon>Bacteria</taxon>
        <taxon>Pseudomonadati</taxon>
        <taxon>Pseudomonadota</taxon>
        <taxon>Gammaproteobacteria</taxon>
        <taxon>Enterobacterales</taxon>
        <taxon>Yersiniaceae</taxon>
        <taxon>Rahnella</taxon>
    </lineage>
</organism>
<protein>
    <submittedName>
        <fullName evidence="1">DUF2913 family protein</fullName>
    </submittedName>
</protein>
<sequence>MAQKQKRFSKSLADDIAWLINEARTQGANANLKEKFEVITFKTILH</sequence>
<dbReference type="InterPro" id="IPR021316">
    <property type="entry name" value="DUF2913"/>
</dbReference>
<dbReference type="Pfam" id="PF11140">
    <property type="entry name" value="DUF2913"/>
    <property type="match status" value="1"/>
</dbReference>
<comment type="caution">
    <text evidence="1">The sequence shown here is derived from an EMBL/GenBank/DDBJ whole genome shotgun (WGS) entry which is preliminary data.</text>
</comment>
<dbReference type="EMBL" id="JAFMOY010000103">
    <property type="protein sequence ID" value="MBU9843902.1"/>
    <property type="molecule type" value="Genomic_DNA"/>
</dbReference>
<evidence type="ECO:0000313" key="2">
    <source>
        <dbReference type="Proteomes" id="UP000739284"/>
    </source>
</evidence>
<evidence type="ECO:0000313" key="1">
    <source>
        <dbReference type="EMBL" id="MBU9843902.1"/>
    </source>
</evidence>
<reference evidence="1 2" key="1">
    <citation type="submission" date="2021-03" db="EMBL/GenBank/DDBJ databases">
        <title>Five novel Rahnella species.</title>
        <authorList>
            <person name="Brady C."/>
            <person name="Asselin J."/>
            <person name="Beer S."/>
            <person name="Bruberg M.B."/>
            <person name="Crampton B."/>
            <person name="Venter S."/>
            <person name="Arnold D."/>
            <person name="Denman S."/>
        </authorList>
    </citation>
    <scope>NUCLEOTIDE SEQUENCE [LARGE SCALE GENOMIC DNA]</scope>
    <source>
        <strain evidence="1 2">FRB 231</strain>
    </source>
</reference>
<proteinExistence type="predicted"/>
<dbReference type="RefSeq" id="WP_217147887.1">
    <property type="nucleotide sequence ID" value="NZ_JAFMOY010000103.1"/>
</dbReference>